<dbReference type="SUPFAM" id="SSF54001">
    <property type="entry name" value="Cysteine proteinases"/>
    <property type="match status" value="1"/>
</dbReference>
<dbReference type="InterPro" id="IPR038765">
    <property type="entry name" value="Papain-like_cys_pep_sf"/>
</dbReference>
<name>A0A6B4FVV9_CLOBO</name>
<protein>
    <submittedName>
        <fullName evidence="5">Uncharacterized protein</fullName>
    </submittedName>
</protein>
<dbReference type="GO" id="GO:0006508">
    <property type="term" value="P:proteolysis"/>
    <property type="evidence" value="ECO:0007669"/>
    <property type="project" value="UniProtKB-KW"/>
</dbReference>
<keyword evidence="2" id="KW-0645">Protease</keyword>
<organism evidence="5 6">
    <name type="scientific">Clostridium botulinum</name>
    <dbReference type="NCBI Taxonomy" id="1491"/>
    <lineage>
        <taxon>Bacteria</taxon>
        <taxon>Bacillati</taxon>
        <taxon>Bacillota</taxon>
        <taxon>Clostridia</taxon>
        <taxon>Eubacteriales</taxon>
        <taxon>Clostridiaceae</taxon>
        <taxon>Clostridium</taxon>
    </lineage>
</organism>
<evidence type="ECO:0000313" key="5">
    <source>
        <dbReference type="EMBL" id="NFG15412.1"/>
    </source>
</evidence>
<dbReference type="Gene3D" id="3.90.1720.10">
    <property type="entry name" value="endopeptidase domain like (from Nostoc punctiforme)"/>
    <property type="match status" value="1"/>
</dbReference>
<evidence type="ECO:0000256" key="2">
    <source>
        <dbReference type="ARBA" id="ARBA00022670"/>
    </source>
</evidence>
<keyword evidence="3" id="KW-0378">Hydrolase</keyword>
<dbReference type="InterPro" id="IPR000064">
    <property type="entry name" value="NLP_P60_dom"/>
</dbReference>
<dbReference type="Proteomes" id="UP000478995">
    <property type="component" value="Unassembled WGS sequence"/>
</dbReference>
<evidence type="ECO:0000256" key="3">
    <source>
        <dbReference type="ARBA" id="ARBA00022801"/>
    </source>
</evidence>
<accession>A0A6B4FVV9</accession>
<dbReference type="GO" id="GO:0008234">
    <property type="term" value="F:cysteine-type peptidase activity"/>
    <property type="evidence" value="ECO:0007669"/>
    <property type="project" value="UniProtKB-KW"/>
</dbReference>
<proteinExistence type="inferred from homology"/>
<dbReference type="AlphaFoldDB" id="A0A6B4FVV9"/>
<sequence length="322" mass="35084">MKKKTTILSIFLAVFMALAMNVGQVKAAATGQDIVNYAKQFQGVPYVWGGTSPSGFDCSGFVQYVYRNAAGIELPRDTYGQITKGTPVSQSNLQPGDLVFPHTGHVGIYVGNGQIIHSPQTGDVVKISPIWKFYAARRIINKPQSYINIDGGGTLACNGTSGMNLIIRDYYSDVVRAFGWVDSDPSCSWAFDVTPPNSNYTKLYKGTNKVINLRNNGSPFTPGGNYKLTVKGYDKNGKVVCERSINLKVPNGIANSSAKPIFPGSYTVTAQTVAREYPRSNGAVTGNLKKGQEVGVFAEYGNWYLVARGTPQWVEKQYLTNK</sequence>
<dbReference type="Pfam" id="PF00877">
    <property type="entry name" value="NLPC_P60"/>
    <property type="match status" value="1"/>
</dbReference>
<evidence type="ECO:0000256" key="1">
    <source>
        <dbReference type="ARBA" id="ARBA00007074"/>
    </source>
</evidence>
<evidence type="ECO:0000256" key="4">
    <source>
        <dbReference type="ARBA" id="ARBA00022807"/>
    </source>
</evidence>
<reference evidence="5 6" key="1">
    <citation type="submission" date="2019-04" db="EMBL/GenBank/DDBJ databases">
        <title>Genome sequencing of Clostridium botulinum Groups I-IV and Clostridium butyricum.</title>
        <authorList>
            <person name="Brunt J."/>
            <person name="Van Vliet A.H.M."/>
            <person name="Stringer S.C."/>
            <person name="Carter A.T."/>
            <person name="Peck M.W."/>
        </authorList>
    </citation>
    <scope>NUCLEOTIDE SEQUENCE [LARGE SCALE GENOMIC DNA]</scope>
    <source>
        <strain evidence="5 6">IFR 18/037</strain>
    </source>
</reference>
<keyword evidence="4" id="KW-0788">Thiol protease</keyword>
<evidence type="ECO:0000313" key="6">
    <source>
        <dbReference type="Proteomes" id="UP000478995"/>
    </source>
</evidence>
<dbReference type="PROSITE" id="PS51935">
    <property type="entry name" value="NLPC_P60"/>
    <property type="match status" value="1"/>
</dbReference>
<dbReference type="PANTHER" id="PTHR47359:SF3">
    <property type="entry name" value="NLP_P60 DOMAIN-CONTAINING PROTEIN-RELATED"/>
    <property type="match status" value="1"/>
</dbReference>
<gene>
    <name evidence="5" type="ORF">FC794_01100</name>
</gene>
<comment type="caution">
    <text evidence="5">The sequence shown here is derived from an EMBL/GenBank/DDBJ whole genome shotgun (WGS) entry which is preliminary data.</text>
</comment>
<dbReference type="PANTHER" id="PTHR47359">
    <property type="entry name" value="PEPTIDOGLYCAN DL-ENDOPEPTIDASE CWLO"/>
    <property type="match status" value="1"/>
</dbReference>
<dbReference type="InterPro" id="IPR051794">
    <property type="entry name" value="PG_Endopeptidase_C40"/>
</dbReference>
<dbReference type="EMBL" id="SWOY01000001">
    <property type="protein sequence ID" value="NFG15412.1"/>
    <property type="molecule type" value="Genomic_DNA"/>
</dbReference>
<dbReference type="Gene3D" id="2.30.30.40">
    <property type="entry name" value="SH3 Domains"/>
    <property type="match status" value="1"/>
</dbReference>
<comment type="similarity">
    <text evidence="1">Belongs to the peptidase C40 family.</text>
</comment>